<dbReference type="InterPro" id="IPR002575">
    <property type="entry name" value="Aminoglycoside_PTrfase"/>
</dbReference>
<dbReference type="EMBL" id="MU839853">
    <property type="protein sequence ID" value="KAK1749685.1"/>
    <property type="molecule type" value="Genomic_DNA"/>
</dbReference>
<dbReference type="Gene3D" id="3.90.1200.10">
    <property type="match status" value="1"/>
</dbReference>
<dbReference type="Proteomes" id="UP001239445">
    <property type="component" value="Unassembled WGS sequence"/>
</dbReference>
<dbReference type="PANTHER" id="PTHR21310:SF13">
    <property type="entry name" value="AMINOGLYCOSIDE PHOSPHOTRANSFERASE DOMAIN-CONTAINING PROTEIN"/>
    <property type="match status" value="1"/>
</dbReference>
<dbReference type="InterPro" id="IPR051678">
    <property type="entry name" value="AGP_Transferase"/>
</dbReference>
<dbReference type="InterPro" id="IPR011009">
    <property type="entry name" value="Kinase-like_dom_sf"/>
</dbReference>
<evidence type="ECO:0000313" key="2">
    <source>
        <dbReference type="EMBL" id="KAK1749685.1"/>
    </source>
</evidence>
<comment type="caution">
    <text evidence="2">The sequence shown here is derived from an EMBL/GenBank/DDBJ whole genome shotgun (WGS) entry which is preliminary data.</text>
</comment>
<proteinExistence type="predicted"/>
<evidence type="ECO:0000313" key="3">
    <source>
        <dbReference type="Proteomes" id="UP001239445"/>
    </source>
</evidence>
<name>A0AAJ0F5Z1_9PEZI</name>
<dbReference type="AlphaFoldDB" id="A0AAJ0F5Z1"/>
<keyword evidence="3" id="KW-1185">Reference proteome</keyword>
<reference evidence="2" key="1">
    <citation type="submission" date="2023-06" db="EMBL/GenBank/DDBJ databases">
        <title>Genome-scale phylogeny and comparative genomics of the fungal order Sordariales.</title>
        <authorList>
            <consortium name="Lawrence Berkeley National Laboratory"/>
            <person name="Hensen N."/>
            <person name="Bonometti L."/>
            <person name="Westerberg I."/>
            <person name="Brannstrom I.O."/>
            <person name="Guillou S."/>
            <person name="Cros-Aarteil S."/>
            <person name="Calhoun S."/>
            <person name="Haridas S."/>
            <person name="Kuo A."/>
            <person name="Mondo S."/>
            <person name="Pangilinan J."/>
            <person name="Riley R."/>
            <person name="Labutti K."/>
            <person name="Andreopoulos B."/>
            <person name="Lipzen A."/>
            <person name="Chen C."/>
            <person name="Yanf M."/>
            <person name="Daum C."/>
            <person name="Ng V."/>
            <person name="Clum A."/>
            <person name="Steindorff A."/>
            <person name="Ohm R."/>
            <person name="Martin F."/>
            <person name="Silar P."/>
            <person name="Natvig D."/>
            <person name="Lalanne C."/>
            <person name="Gautier V."/>
            <person name="Ament-Velasquez S.L."/>
            <person name="Kruys A."/>
            <person name="Hutchinson M.I."/>
            <person name="Powell A.J."/>
            <person name="Barry K."/>
            <person name="Miller A.N."/>
            <person name="Grigoriev I.V."/>
            <person name="Debuchy R."/>
            <person name="Gladieux P."/>
            <person name="Thoren M.H."/>
            <person name="Johannesson H."/>
        </authorList>
    </citation>
    <scope>NUCLEOTIDE SEQUENCE</scope>
    <source>
        <strain evidence="2">PSN4</strain>
    </source>
</reference>
<feature type="domain" description="Aminoglycoside phosphotransferase" evidence="1">
    <location>
        <begin position="62"/>
        <end position="311"/>
    </location>
</feature>
<gene>
    <name evidence="2" type="ORF">QBC47DRAFT_130954</name>
</gene>
<evidence type="ECO:0000259" key="1">
    <source>
        <dbReference type="Pfam" id="PF01636"/>
    </source>
</evidence>
<dbReference type="PANTHER" id="PTHR21310">
    <property type="entry name" value="AMINOGLYCOSIDE PHOSPHOTRANSFERASE-RELATED-RELATED"/>
    <property type="match status" value="1"/>
</dbReference>
<sequence length="405" mass="44902">MGTPADHLPPPVSDDSIRALCASLKLPTPSAIAPLSVAAEYHAIYEVSFPPNPANPEPVVLILRVAGRHLPGLKTRNEVGVMNWVQAHTTIPVARVVHYDDTDNNPIGHEFTLCEKAAGVSVDRVYERLSDAHKRALVTQLADYIIQLHDVGVWPVRFVGGLVPSKSGDQHVQPGPALEETFWQEPDIAQFWPASSGSETVATLNPISPTGFDGYTAYIAANVERYIHAIERHPSLTAFRDLIPRLRLFADVIRSEAYVEQLDDTVYVVAHRDLHFANIMCEFKPGTSPEAEENEIRITAVLDWEFAGVVPASRWDPPRAFLWNARRNETSKPEQDTLSAIFRDIISQKAPHVLDQMEPSALQRAMQTVQSYVRAIVEVCPRATCGDKVEGWRAVAEENMAIFGV</sequence>
<dbReference type="Pfam" id="PF01636">
    <property type="entry name" value="APH"/>
    <property type="match status" value="1"/>
</dbReference>
<organism evidence="2 3">
    <name type="scientific">Echria macrotheca</name>
    <dbReference type="NCBI Taxonomy" id="438768"/>
    <lineage>
        <taxon>Eukaryota</taxon>
        <taxon>Fungi</taxon>
        <taxon>Dikarya</taxon>
        <taxon>Ascomycota</taxon>
        <taxon>Pezizomycotina</taxon>
        <taxon>Sordariomycetes</taxon>
        <taxon>Sordariomycetidae</taxon>
        <taxon>Sordariales</taxon>
        <taxon>Schizotheciaceae</taxon>
        <taxon>Echria</taxon>
    </lineage>
</organism>
<accession>A0AAJ0F5Z1</accession>
<protein>
    <submittedName>
        <fullName evidence="2">Phosphotransferase enzyme family-domain-containing protein</fullName>
    </submittedName>
</protein>
<dbReference type="SUPFAM" id="SSF56112">
    <property type="entry name" value="Protein kinase-like (PK-like)"/>
    <property type="match status" value="1"/>
</dbReference>